<reference evidence="4 5" key="1">
    <citation type="journal article" date="2006" name="Int. J. Syst. Evol. Microbiol.">
        <title>Myroides pelagicus sp. nov., isolated from seawater in Thailand.</title>
        <authorList>
            <person name="Yoon J."/>
            <person name="Maneerat S."/>
            <person name="Kawai F."/>
            <person name="Yokota A."/>
        </authorList>
    </citation>
    <scope>NUCLEOTIDE SEQUENCE [LARGE SCALE GENOMIC DNA]</scope>
    <source>
        <strain evidence="4 5">SM1T</strain>
    </source>
</reference>
<dbReference type="GO" id="GO:0003700">
    <property type="term" value="F:DNA-binding transcription factor activity"/>
    <property type="evidence" value="ECO:0007669"/>
    <property type="project" value="InterPro"/>
</dbReference>
<keyword evidence="2" id="KW-0804">Transcription</keyword>
<dbReference type="InterPro" id="IPR026881">
    <property type="entry name" value="WYL_dom"/>
</dbReference>
<dbReference type="InterPro" id="IPR036388">
    <property type="entry name" value="WH-like_DNA-bd_sf"/>
</dbReference>
<organism evidence="4 5">
    <name type="scientific">Myroides pelagicus</name>
    <dbReference type="NCBI Taxonomy" id="270914"/>
    <lineage>
        <taxon>Bacteria</taxon>
        <taxon>Pseudomonadati</taxon>
        <taxon>Bacteroidota</taxon>
        <taxon>Flavobacteriia</taxon>
        <taxon>Flavobacteriales</taxon>
        <taxon>Flavobacteriaceae</taxon>
        <taxon>Myroides</taxon>
    </lineage>
</organism>
<protein>
    <submittedName>
        <fullName evidence="4">WYL domain-containing protein</fullName>
    </submittedName>
</protein>
<proteinExistence type="predicted"/>
<accession>A0A7K1GLP1</accession>
<gene>
    <name evidence="4" type="ORF">GJV77_07630</name>
</gene>
<dbReference type="PANTHER" id="PTHR34580">
    <property type="match status" value="1"/>
</dbReference>
<dbReference type="PROSITE" id="PS52050">
    <property type="entry name" value="WYL"/>
    <property type="match status" value="1"/>
</dbReference>
<dbReference type="RefSeq" id="WP_155035783.1">
    <property type="nucleotide sequence ID" value="NZ_JAYMMG010000004.1"/>
</dbReference>
<dbReference type="Pfam" id="PF08279">
    <property type="entry name" value="HTH_11"/>
    <property type="match status" value="1"/>
</dbReference>
<dbReference type="InterPro" id="IPR013196">
    <property type="entry name" value="HTH_11"/>
</dbReference>
<evidence type="ECO:0000256" key="2">
    <source>
        <dbReference type="ARBA" id="ARBA00023163"/>
    </source>
</evidence>
<dbReference type="PROSITE" id="PS51000">
    <property type="entry name" value="HTH_DEOR_2"/>
    <property type="match status" value="1"/>
</dbReference>
<dbReference type="EMBL" id="WMJY01000014">
    <property type="protein sequence ID" value="MTH29787.1"/>
    <property type="molecule type" value="Genomic_DNA"/>
</dbReference>
<dbReference type="AlphaFoldDB" id="A0A7K1GLP1"/>
<evidence type="ECO:0000256" key="1">
    <source>
        <dbReference type="ARBA" id="ARBA00023015"/>
    </source>
</evidence>
<dbReference type="Pfam" id="PF13280">
    <property type="entry name" value="WYL"/>
    <property type="match status" value="1"/>
</dbReference>
<evidence type="ECO:0000259" key="3">
    <source>
        <dbReference type="PROSITE" id="PS51000"/>
    </source>
</evidence>
<feature type="domain" description="HTH deoR-type" evidence="3">
    <location>
        <begin position="7"/>
        <end position="70"/>
    </location>
</feature>
<dbReference type="InterPro" id="IPR036390">
    <property type="entry name" value="WH_DNA-bd_sf"/>
</dbReference>
<evidence type="ECO:0000313" key="5">
    <source>
        <dbReference type="Proteomes" id="UP000488936"/>
    </source>
</evidence>
<keyword evidence="1" id="KW-0805">Transcription regulation</keyword>
<dbReference type="PANTHER" id="PTHR34580:SF1">
    <property type="entry name" value="PROTEIN PAFC"/>
    <property type="match status" value="1"/>
</dbReference>
<dbReference type="InterPro" id="IPR001034">
    <property type="entry name" value="DeoR_HTH"/>
</dbReference>
<comment type="caution">
    <text evidence="4">The sequence shown here is derived from an EMBL/GenBank/DDBJ whole genome shotgun (WGS) entry which is preliminary data.</text>
</comment>
<evidence type="ECO:0000313" key="4">
    <source>
        <dbReference type="EMBL" id="MTH29787.1"/>
    </source>
</evidence>
<dbReference type="OrthoDB" id="9815009at2"/>
<name>A0A7K1GLP1_9FLAO</name>
<keyword evidence="5" id="KW-1185">Reference proteome</keyword>
<dbReference type="SUPFAM" id="SSF46785">
    <property type="entry name" value="Winged helix' DNA-binding domain"/>
    <property type="match status" value="1"/>
</dbReference>
<dbReference type="Proteomes" id="UP000488936">
    <property type="component" value="Unassembled WGS sequence"/>
</dbReference>
<dbReference type="InterPro" id="IPR051534">
    <property type="entry name" value="CBASS_pafABC_assoc_protein"/>
</dbReference>
<sequence length="237" mass="27125">MSEPKIRLVRLSSILTQLQSRQLVTAAALSERHGVSIRTIYRDIRTLEQSGVPIVVEEGKGYRISEGYTLPPVSFTQEEVNALITVEQLILQNSDLSLVAQYSSAIEKVKATFKHSQKEKIELLANRIQVRSSVIQGESSSLLMQLQSAIVNYRVVNISYFSLEHSSTIRCIEPFALYTTQNNWILIAYCQLRFAFRAFRLDRIQSLSCTPNVFEPHDMTLQQYMEICRQQTEDCNQ</sequence>
<dbReference type="Gene3D" id="1.10.10.10">
    <property type="entry name" value="Winged helix-like DNA-binding domain superfamily/Winged helix DNA-binding domain"/>
    <property type="match status" value="1"/>
</dbReference>